<keyword evidence="5 6" id="KW-0472">Membrane</keyword>
<dbReference type="InParanoid" id="A0LUP5"/>
<comment type="similarity">
    <text evidence="2">Belongs to the EamA transporter family.</text>
</comment>
<organism evidence="8 9">
    <name type="scientific">Acidothermus cellulolyticus (strain ATCC 43068 / DSM 8971 / 11B)</name>
    <dbReference type="NCBI Taxonomy" id="351607"/>
    <lineage>
        <taxon>Bacteria</taxon>
        <taxon>Bacillati</taxon>
        <taxon>Actinomycetota</taxon>
        <taxon>Actinomycetes</taxon>
        <taxon>Acidothermales</taxon>
        <taxon>Acidothermaceae</taxon>
        <taxon>Acidothermus</taxon>
    </lineage>
</organism>
<feature type="domain" description="EamA" evidence="7">
    <location>
        <begin position="143"/>
        <end position="280"/>
    </location>
</feature>
<evidence type="ECO:0000256" key="5">
    <source>
        <dbReference type="ARBA" id="ARBA00023136"/>
    </source>
</evidence>
<dbReference type="InterPro" id="IPR037185">
    <property type="entry name" value="EmrE-like"/>
</dbReference>
<dbReference type="Proteomes" id="UP000008221">
    <property type="component" value="Chromosome"/>
</dbReference>
<dbReference type="Gene3D" id="1.10.3730.20">
    <property type="match status" value="1"/>
</dbReference>
<dbReference type="InterPro" id="IPR000620">
    <property type="entry name" value="EamA_dom"/>
</dbReference>
<dbReference type="PANTHER" id="PTHR32322">
    <property type="entry name" value="INNER MEMBRANE TRANSPORTER"/>
    <property type="match status" value="1"/>
</dbReference>
<protein>
    <recommendedName>
        <fullName evidence="7">EamA domain-containing protein</fullName>
    </recommendedName>
</protein>
<keyword evidence="3 6" id="KW-0812">Transmembrane</keyword>
<feature type="transmembrane region" description="Helical" evidence="6">
    <location>
        <begin position="89"/>
        <end position="107"/>
    </location>
</feature>
<dbReference type="RefSeq" id="WP_011720218.1">
    <property type="nucleotide sequence ID" value="NC_008578.1"/>
</dbReference>
<evidence type="ECO:0000256" key="2">
    <source>
        <dbReference type="ARBA" id="ARBA00007362"/>
    </source>
</evidence>
<feature type="transmembrane region" description="Helical" evidence="6">
    <location>
        <begin position="212"/>
        <end position="230"/>
    </location>
</feature>
<evidence type="ECO:0000313" key="9">
    <source>
        <dbReference type="Proteomes" id="UP000008221"/>
    </source>
</evidence>
<dbReference type="AlphaFoldDB" id="A0LUP5"/>
<accession>A0LUP5</accession>
<evidence type="ECO:0000259" key="7">
    <source>
        <dbReference type="Pfam" id="PF00892"/>
    </source>
</evidence>
<feature type="transmembrane region" description="Helical" evidence="6">
    <location>
        <begin position="30"/>
        <end position="54"/>
    </location>
</feature>
<dbReference type="Pfam" id="PF00892">
    <property type="entry name" value="EamA"/>
    <property type="match status" value="2"/>
</dbReference>
<dbReference type="HOGENOM" id="CLU_082109_0_0_11"/>
<dbReference type="eggNOG" id="COG0697">
    <property type="taxonomic scope" value="Bacteria"/>
</dbReference>
<evidence type="ECO:0000256" key="1">
    <source>
        <dbReference type="ARBA" id="ARBA00004141"/>
    </source>
</evidence>
<dbReference type="PANTHER" id="PTHR32322:SF2">
    <property type="entry name" value="EAMA DOMAIN-CONTAINING PROTEIN"/>
    <property type="match status" value="1"/>
</dbReference>
<dbReference type="STRING" id="351607.Acel_1383"/>
<name>A0LUP5_ACIC1</name>
<dbReference type="KEGG" id="ace:Acel_1383"/>
<evidence type="ECO:0000313" key="8">
    <source>
        <dbReference type="EMBL" id="ABK53155.1"/>
    </source>
</evidence>
<dbReference type="TCDB" id="2.A.7.36.2">
    <property type="family name" value="the drug/metabolite transporter (dmt) superfamily"/>
</dbReference>
<dbReference type="SUPFAM" id="SSF103481">
    <property type="entry name" value="Multidrug resistance efflux transporter EmrE"/>
    <property type="match status" value="2"/>
</dbReference>
<comment type="subcellular location">
    <subcellularLocation>
        <location evidence="1">Membrane</location>
        <topology evidence="1">Multi-pass membrane protein</topology>
    </subcellularLocation>
</comment>
<feature type="transmembrane region" description="Helical" evidence="6">
    <location>
        <begin position="236"/>
        <end position="257"/>
    </location>
</feature>
<evidence type="ECO:0000256" key="6">
    <source>
        <dbReference type="SAM" id="Phobius"/>
    </source>
</evidence>
<reference evidence="8 9" key="1">
    <citation type="journal article" date="2009" name="Genome Res.">
        <title>Complete genome of the cellulolytic thermophile Acidothermus cellulolyticus 11B provides insights into its ecophysiological and evolutionary adaptations.</title>
        <authorList>
            <person name="Barabote R.D."/>
            <person name="Xie G."/>
            <person name="Leu D.H."/>
            <person name="Normand P."/>
            <person name="Necsulea A."/>
            <person name="Daubin V."/>
            <person name="Medigue C."/>
            <person name="Adney W.S."/>
            <person name="Xu X.C."/>
            <person name="Lapidus A."/>
            <person name="Parales R.E."/>
            <person name="Detter C."/>
            <person name="Pujic P."/>
            <person name="Bruce D."/>
            <person name="Lavire C."/>
            <person name="Challacombe J.F."/>
            <person name="Brettin T.S."/>
            <person name="Berry A.M."/>
        </authorList>
    </citation>
    <scope>NUCLEOTIDE SEQUENCE [LARGE SCALE GENOMIC DNA]</scope>
    <source>
        <strain evidence="9">ATCC 43068 / DSM 8971 / 11B</strain>
    </source>
</reference>
<feature type="transmembrane region" description="Helical" evidence="6">
    <location>
        <begin position="169"/>
        <end position="191"/>
    </location>
</feature>
<evidence type="ECO:0000256" key="3">
    <source>
        <dbReference type="ARBA" id="ARBA00022692"/>
    </source>
</evidence>
<keyword evidence="9" id="KW-1185">Reference proteome</keyword>
<sequence>MAAFLALFASVTWGCSDYVGGVVSRRHQPLVVVALAYAIGAAVLLPIAAASGAFTSPLGYLPWALAAGVVGLLGLGAFYRALATGTMGVVAPIAGAGAGIPVIVGIARGEAPSAAQILGIAAAVVGVILAGGPELRSGGTRRPILLAALAGGCFGTVFVLLAGGAKTSVVMTLLIMRLTSVVLFLAGVGFFRVRSRRPRMPVRGWPMGDVTRVLFVGCADVAGNGLYAVASRSGLMSVVAVLASLYPAVTVLLARFLDGERLRHIQTTGIVLVLAGIPLLAAG</sequence>
<feature type="transmembrane region" description="Helical" evidence="6">
    <location>
        <begin position="60"/>
        <end position="82"/>
    </location>
</feature>
<dbReference type="EMBL" id="CP000481">
    <property type="protein sequence ID" value="ABK53155.1"/>
    <property type="molecule type" value="Genomic_DNA"/>
</dbReference>
<feature type="transmembrane region" description="Helical" evidence="6">
    <location>
        <begin position="144"/>
        <end position="163"/>
    </location>
</feature>
<proteinExistence type="inferred from homology"/>
<feature type="domain" description="EamA" evidence="7">
    <location>
        <begin position="2"/>
        <end position="130"/>
    </location>
</feature>
<gene>
    <name evidence="8" type="ordered locus">Acel_1383</name>
</gene>
<dbReference type="GO" id="GO:0016020">
    <property type="term" value="C:membrane"/>
    <property type="evidence" value="ECO:0007669"/>
    <property type="project" value="UniProtKB-SubCell"/>
</dbReference>
<evidence type="ECO:0000256" key="4">
    <source>
        <dbReference type="ARBA" id="ARBA00022989"/>
    </source>
</evidence>
<feature type="transmembrane region" description="Helical" evidence="6">
    <location>
        <begin position="113"/>
        <end position="132"/>
    </location>
</feature>
<dbReference type="OrthoDB" id="68076at2"/>
<keyword evidence="4 6" id="KW-1133">Transmembrane helix</keyword>
<dbReference type="InterPro" id="IPR050638">
    <property type="entry name" value="AA-Vitamin_Transporters"/>
</dbReference>